<dbReference type="InterPro" id="IPR053030">
    <property type="entry name" value="Ribosomal_biogenesis_FAF1-like"/>
</dbReference>
<dbReference type="InterPro" id="IPR027973">
    <property type="entry name" value="FSAF1-like"/>
</dbReference>
<feature type="region of interest" description="Disordered" evidence="1">
    <location>
        <begin position="92"/>
        <end position="128"/>
    </location>
</feature>
<protein>
    <recommendedName>
        <fullName evidence="4">Protein SDA1</fullName>
    </recommendedName>
</protein>
<organism evidence="2 3">
    <name type="scientific">Prorocentrum cordatum</name>
    <dbReference type="NCBI Taxonomy" id="2364126"/>
    <lineage>
        <taxon>Eukaryota</taxon>
        <taxon>Sar</taxon>
        <taxon>Alveolata</taxon>
        <taxon>Dinophyceae</taxon>
        <taxon>Prorocentrales</taxon>
        <taxon>Prorocentraceae</taxon>
        <taxon>Prorocentrum</taxon>
    </lineage>
</organism>
<dbReference type="PANTHER" id="PTHR28096:SF1">
    <property type="entry name" value="PROTEIN FAF1"/>
    <property type="match status" value="1"/>
</dbReference>
<reference evidence="2" key="1">
    <citation type="submission" date="2023-10" db="EMBL/GenBank/DDBJ databases">
        <authorList>
            <person name="Chen Y."/>
            <person name="Shah S."/>
            <person name="Dougan E. K."/>
            <person name="Thang M."/>
            <person name="Chan C."/>
        </authorList>
    </citation>
    <scope>NUCLEOTIDE SEQUENCE [LARGE SCALE GENOMIC DNA]</scope>
</reference>
<feature type="compositionally biased region" description="Basic residues" evidence="1">
    <location>
        <begin position="106"/>
        <end position="119"/>
    </location>
</feature>
<dbReference type="Pfam" id="PF15375">
    <property type="entry name" value="FSAF1"/>
    <property type="match status" value="1"/>
</dbReference>
<evidence type="ECO:0000256" key="1">
    <source>
        <dbReference type="SAM" id="MobiDB-lite"/>
    </source>
</evidence>
<keyword evidence="3" id="KW-1185">Reference proteome</keyword>
<evidence type="ECO:0008006" key="4">
    <source>
        <dbReference type="Google" id="ProtNLM"/>
    </source>
</evidence>
<dbReference type="PANTHER" id="PTHR28096">
    <property type="entry name" value="PROTEIN FAF1"/>
    <property type="match status" value="1"/>
</dbReference>
<dbReference type="EMBL" id="CAUYUJ010017679">
    <property type="protein sequence ID" value="CAK0876912.1"/>
    <property type="molecule type" value="Genomic_DNA"/>
</dbReference>
<accession>A0ABN9VTQ3</accession>
<name>A0ABN9VTQ3_9DINO</name>
<sequence>MIHKTKEQLESEDPEEDAEFKRTLRQVLDFVTPQLGNAERRHYEEAKIRALGGTLEKRQKMPYKTLQVVQKKQEAKRQAALEEEKILGVSTSASAHRSVYAEDKAQRKRKEMAKEKRRRQQDGIMRLGMGAKEKGGLAVLPRSAVYRAQRAGRR</sequence>
<dbReference type="Proteomes" id="UP001189429">
    <property type="component" value="Unassembled WGS sequence"/>
</dbReference>
<comment type="caution">
    <text evidence="2">The sequence shown here is derived from an EMBL/GenBank/DDBJ whole genome shotgun (WGS) entry which is preliminary data.</text>
</comment>
<gene>
    <name evidence="2" type="ORF">PCOR1329_LOCUS61103</name>
</gene>
<proteinExistence type="predicted"/>
<evidence type="ECO:0000313" key="3">
    <source>
        <dbReference type="Proteomes" id="UP001189429"/>
    </source>
</evidence>
<evidence type="ECO:0000313" key="2">
    <source>
        <dbReference type="EMBL" id="CAK0876912.1"/>
    </source>
</evidence>